<dbReference type="AlphaFoldDB" id="A0A2M8L3Q8"/>
<name>A0A2M8L3Q8_9BACT</name>
<sequence>MEEEKSLIREKEKREQPCIFTLKKGTRFYSGPYPDGGEFICRAEEDITTGVYTDKKHKKQSSIGWIFFPTTHQVPYGGDPKRQIPAWVAKTHWKQQGFVKG</sequence>
<reference evidence="2" key="1">
    <citation type="submission" date="2017-09" db="EMBL/GenBank/DDBJ databases">
        <title>Depth-based differentiation of microbial function through sediment-hosted aquifers and enrichment of novel symbionts in the deep terrestrial subsurface.</title>
        <authorList>
            <person name="Probst A.J."/>
            <person name="Ladd B."/>
            <person name="Jarett J.K."/>
            <person name="Geller-Mcgrath D.E."/>
            <person name="Sieber C.M.K."/>
            <person name="Emerson J.B."/>
            <person name="Anantharaman K."/>
            <person name="Thomas B.C."/>
            <person name="Malmstrom R."/>
            <person name="Stieglmeier M."/>
            <person name="Klingl A."/>
            <person name="Woyke T."/>
            <person name="Ryan C.M."/>
            <person name="Banfield J.F."/>
        </authorList>
    </citation>
    <scope>NUCLEOTIDE SEQUENCE [LARGE SCALE GENOMIC DNA]</scope>
</reference>
<organism evidence="1 2">
    <name type="scientific">Candidatus Shapirobacteria bacterium CG10_big_fil_rev_8_21_14_0_10_40_9</name>
    <dbReference type="NCBI Taxonomy" id="1974888"/>
    <lineage>
        <taxon>Bacteria</taxon>
        <taxon>Candidatus Shapironibacteriota</taxon>
    </lineage>
</organism>
<evidence type="ECO:0000313" key="2">
    <source>
        <dbReference type="Proteomes" id="UP000231474"/>
    </source>
</evidence>
<gene>
    <name evidence="1" type="ORF">COU95_02105</name>
</gene>
<proteinExistence type="predicted"/>
<dbReference type="EMBL" id="PFEK01000041">
    <property type="protein sequence ID" value="PJE67507.1"/>
    <property type="molecule type" value="Genomic_DNA"/>
</dbReference>
<evidence type="ECO:0000313" key="1">
    <source>
        <dbReference type="EMBL" id="PJE67507.1"/>
    </source>
</evidence>
<dbReference type="Proteomes" id="UP000231474">
    <property type="component" value="Unassembled WGS sequence"/>
</dbReference>
<comment type="caution">
    <text evidence="1">The sequence shown here is derived from an EMBL/GenBank/DDBJ whole genome shotgun (WGS) entry which is preliminary data.</text>
</comment>
<accession>A0A2M8L3Q8</accession>
<protein>
    <submittedName>
        <fullName evidence="1">Uncharacterized protein</fullName>
    </submittedName>
</protein>